<dbReference type="STRING" id="662367.SAMN05216167_115112"/>
<keyword evidence="1" id="KW-1133">Transmembrane helix</keyword>
<evidence type="ECO:0000313" key="4">
    <source>
        <dbReference type="Proteomes" id="UP000198598"/>
    </source>
</evidence>
<keyword evidence="1" id="KW-0812">Transmembrane</keyword>
<dbReference type="AlphaFoldDB" id="A0A1I2BIG2"/>
<feature type="domain" description="Conjugative transposon TraJ C-terminal" evidence="2">
    <location>
        <begin position="1"/>
        <end position="321"/>
    </location>
</feature>
<keyword evidence="4" id="KW-1185">Reference proteome</keyword>
<dbReference type="Proteomes" id="UP000198598">
    <property type="component" value="Unassembled WGS sequence"/>
</dbReference>
<sequence length="338" mass="36237">MDSMEKALAAVLESMADDYSTFIDLGQAIGGLGSLLYIFYRVWAHLARNEKVDIYGLMRPFAMGLCLLFYGNIAGSIVILSGYLNEGTKPLVTSKSALVQQLNDQKDQALEQKKKDIINANPDLNGDGELTMYEKLMDYLPAGSISVYASNAISYAIQKYFDEFLLTLGELAYNVASLTIKFLMTFFLLVLLIMGPITFGLACFEWFYGGLAAWISRVIHLLLWIPIVNVLGGILEEIHIVMLKADIVQIVNTPKDSFSSSDFGLIVFYIIGTVAYFMVPKVASWVIESAGADSAVKSLAGGGQAMGAGTGAVVGAATGGVSGVARAGSSIPSPVSSI</sequence>
<evidence type="ECO:0000313" key="3">
    <source>
        <dbReference type="EMBL" id="SFE55926.1"/>
    </source>
</evidence>
<proteinExistence type="predicted"/>
<organism evidence="3 4">
    <name type="scientific">Spirosoma endophyticum</name>
    <dbReference type="NCBI Taxonomy" id="662367"/>
    <lineage>
        <taxon>Bacteria</taxon>
        <taxon>Pseudomonadati</taxon>
        <taxon>Bacteroidota</taxon>
        <taxon>Cytophagia</taxon>
        <taxon>Cytophagales</taxon>
        <taxon>Cytophagaceae</taxon>
        <taxon>Spirosoma</taxon>
    </lineage>
</organism>
<evidence type="ECO:0000259" key="2">
    <source>
        <dbReference type="Pfam" id="PF07863"/>
    </source>
</evidence>
<dbReference type="EMBL" id="FOLQ01000015">
    <property type="protein sequence ID" value="SFE55926.1"/>
    <property type="molecule type" value="Genomic_DNA"/>
</dbReference>
<evidence type="ECO:0000256" key="1">
    <source>
        <dbReference type="SAM" id="Phobius"/>
    </source>
</evidence>
<protein>
    <submittedName>
        <fullName evidence="3">Bacteroides conjugative transposon TraJ protein</fullName>
    </submittedName>
</protein>
<reference evidence="3 4" key="1">
    <citation type="submission" date="2016-10" db="EMBL/GenBank/DDBJ databases">
        <authorList>
            <person name="de Groot N.N."/>
        </authorList>
    </citation>
    <scope>NUCLEOTIDE SEQUENCE [LARGE SCALE GENOMIC DNA]</scope>
    <source>
        <strain evidence="3 4">DSM 26130</strain>
    </source>
</reference>
<gene>
    <name evidence="3" type="ORF">SAMN05216167_115112</name>
</gene>
<feature type="transmembrane region" description="Helical" evidence="1">
    <location>
        <begin position="206"/>
        <end position="227"/>
    </location>
</feature>
<feature type="transmembrane region" description="Helical" evidence="1">
    <location>
        <begin position="61"/>
        <end position="84"/>
    </location>
</feature>
<name>A0A1I2BIG2_9BACT</name>
<feature type="transmembrane region" description="Helical" evidence="1">
    <location>
        <begin position="263"/>
        <end position="279"/>
    </location>
</feature>
<keyword evidence="1" id="KW-0472">Membrane</keyword>
<accession>A0A1I2BIG2</accession>
<dbReference type="InterPro" id="IPR012424">
    <property type="entry name" value="Conjugative_transposon_TraJ_C"/>
</dbReference>
<dbReference type="RefSeq" id="WP_093831986.1">
    <property type="nucleotide sequence ID" value="NZ_FOLQ01000015.1"/>
</dbReference>
<feature type="transmembrane region" description="Helical" evidence="1">
    <location>
        <begin position="20"/>
        <end position="40"/>
    </location>
</feature>
<dbReference type="Pfam" id="PF07863">
    <property type="entry name" value="CtnDOT_TraJ"/>
    <property type="match status" value="1"/>
</dbReference>